<dbReference type="EMBL" id="BK015743">
    <property type="protein sequence ID" value="DAE22932.1"/>
    <property type="molecule type" value="Genomic_DNA"/>
</dbReference>
<proteinExistence type="predicted"/>
<name>A0A8S5QWA8_9CAUD</name>
<sequence length="72" mass="8735">MNIIVSRLYNRYKNKLTQLHSMEAKQFKLEEHLASHPTDYQSVIQNEILKSDIQRVEYALKEIEREMEYYGE</sequence>
<accession>A0A8S5QWA8</accession>
<reference evidence="1" key="1">
    <citation type="journal article" date="2021" name="Proc. Natl. Acad. Sci. U.S.A.">
        <title>A Catalog of Tens of Thousands of Viruses from Human Metagenomes Reveals Hidden Associations with Chronic Diseases.</title>
        <authorList>
            <person name="Tisza M.J."/>
            <person name="Buck C.B."/>
        </authorList>
    </citation>
    <scope>NUCLEOTIDE SEQUENCE</scope>
    <source>
        <strain evidence="1">CtzSN25</strain>
    </source>
</reference>
<protein>
    <submittedName>
        <fullName evidence="1">Uncharacterized protein</fullName>
    </submittedName>
</protein>
<evidence type="ECO:0000313" key="1">
    <source>
        <dbReference type="EMBL" id="DAE22932.1"/>
    </source>
</evidence>
<organism evidence="1">
    <name type="scientific">Siphoviridae sp. ctzSN25</name>
    <dbReference type="NCBI Taxonomy" id="2826529"/>
    <lineage>
        <taxon>Viruses</taxon>
        <taxon>Duplodnaviria</taxon>
        <taxon>Heunggongvirae</taxon>
        <taxon>Uroviricota</taxon>
        <taxon>Caudoviricetes</taxon>
    </lineage>
</organism>